<evidence type="ECO:0000256" key="1">
    <source>
        <dbReference type="ARBA" id="ARBA00011079"/>
    </source>
</evidence>
<name>A0ABP0I7M6_9DINO</name>
<proteinExistence type="inferred from homology"/>
<sequence>MDASDLGESEEGDAADRQGTAVVAEEDGGPLGRQMFKTEPTPEMPTVQELIATHLLCERLCERADGGDFYTYEGSSTSPDCHELNKWFIFEHAAASAHTRDGVGPQKLILLLLPAFSCGTPRTATPPRAIGHRVWQQAPALQDAEKRPSTENCTWRIDHFGATEGTFPQRLCIYDHWWRRAASGEERRLESRQCAVGGVAAAFSSSSGSALFLRYAKVVSVKACRLWVDRAISAEIYEWTNPSVMNEDELPPLRWYNREATGGEDQKEKKSKKVRKHTTKQDQKEKKVHKLATEQATAWPKLRHNCEIRSSCTVSTGGPARTLAAWVSAPLEKIFGFKKNTVARQLDDVTDRPLSHKSSCGKMGGSKRVVVAGSMVSMGQVVPSPIFFYTGNESPVGVYVNQTGLMWELAPSFGALIVFAEHRCEPSSVWKMCGQQAVDCVGYCTSAQALADYAAIIAELQATSGGPRAPVVAFGGSYGGMLAGWMRMKMPEVIDGAIAASAPIWQLATTVTRESLDWPYQAITRGVSSFGGASERCVENLRVAWPLIEGGLSSTLGLSLLSKRVHSCEPLQEVKQFTAWAQETYFLLAEGNYPFPSSYIPTAVGEGGTMPAWPMRVACEPLSRDFGFRVESGELEKVGGRGVRGSGNVTVHWDQLHSNGAQLNEKQLHASGILELAAALADSVAVWYNVSKTKMLGSEVMEGGSLGCNSWVLTPRTQWRHSGLAGTSLRSPPHQPRLKVLGRGNGLDVGRALLRGTDDQSLLQSMKDRGSLAWSRDRPRFEALNINRDSRHRDLVAVPELLLLDHTAAISLKHRVPPARPARSAVAVRLRVWWGLKAFNQDQGLRGAPMTTDLWSTWLTAYYGDRANASQHRNIVWSNGALDPWSGMGVYPPSGGPTGPMVQEMNVDGSTIALVLDLGAHHLDLMFSDPADPPCAHAAREIERQRIRQWCEEAYQAQDDKVYA</sequence>
<evidence type="ECO:0000256" key="4">
    <source>
        <dbReference type="ARBA" id="ARBA00022801"/>
    </source>
</evidence>
<dbReference type="Proteomes" id="UP001642464">
    <property type="component" value="Unassembled WGS sequence"/>
</dbReference>
<comment type="similarity">
    <text evidence="1">Belongs to the peptidase S28 family.</text>
</comment>
<accession>A0ABP0I7M6</accession>
<organism evidence="7 8">
    <name type="scientific">Durusdinium trenchii</name>
    <dbReference type="NCBI Taxonomy" id="1381693"/>
    <lineage>
        <taxon>Eukaryota</taxon>
        <taxon>Sar</taxon>
        <taxon>Alveolata</taxon>
        <taxon>Dinophyceae</taxon>
        <taxon>Suessiales</taxon>
        <taxon>Symbiodiniaceae</taxon>
        <taxon>Durusdinium</taxon>
    </lineage>
</organism>
<evidence type="ECO:0000313" key="8">
    <source>
        <dbReference type="Proteomes" id="UP001642464"/>
    </source>
</evidence>
<keyword evidence="5" id="KW-0325">Glycoprotein</keyword>
<dbReference type="Gene3D" id="3.40.50.1820">
    <property type="entry name" value="alpha/beta hydrolase"/>
    <property type="match status" value="2"/>
</dbReference>
<dbReference type="Pfam" id="PF05577">
    <property type="entry name" value="Peptidase_S28"/>
    <property type="match status" value="1"/>
</dbReference>
<dbReference type="SUPFAM" id="SSF51069">
    <property type="entry name" value="Carbonic anhydrase"/>
    <property type="match status" value="1"/>
</dbReference>
<keyword evidence="3" id="KW-0732">Signal</keyword>
<keyword evidence="8" id="KW-1185">Reference proteome</keyword>
<evidence type="ECO:0000256" key="5">
    <source>
        <dbReference type="ARBA" id="ARBA00023180"/>
    </source>
</evidence>
<dbReference type="PANTHER" id="PTHR11010:SF38">
    <property type="entry name" value="LYSOSOMAL PRO-X CARBOXYPEPTIDASE"/>
    <property type="match status" value="1"/>
</dbReference>
<protein>
    <submittedName>
        <fullName evidence="7">Lysosomal Pro-X carboxypeptidase (Proline carboxypeptidase) (Prolylcarboxypeptidase) (PRCP)</fullName>
    </submittedName>
</protein>
<keyword evidence="2" id="KW-0645">Protease</keyword>
<keyword evidence="7" id="KW-0121">Carboxypeptidase</keyword>
<keyword evidence="4" id="KW-0378">Hydrolase</keyword>
<dbReference type="InterPro" id="IPR029058">
    <property type="entry name" value="AB_hydrolase_fold"/>
</dbReference>
<dbReference type="EMBL" id="CAXAMM010003102">
    <property type="protein sequence ID" value="CAK8998564.1"/>
    <property type="molecule type" value="Genomic_DNA"/>
</dbReference>
<feature type="region of interest" description="Disordered" evidence="6">
    <location>
        <begin position="259"/>
        <end position="286"/>
    </location>
</feature>
<evidence type="ECO:0000256" key="2">
    <source>
        <dbReference type="ARBA" id="ARBA00022670"/>
    </source>
</evidence>
<dbReference type="GO" id="GO:0004180">
    <property type="term" value="F:carboxypeptidase activity"/>
    <property type="evidence" value="ECO:0007669"/>
    <property type="project" value="UniProtKB-KW"/>
</dbReference>
<reference evidence="7 8" key="1">
    <citation type="submission" date="2024-02" db="EMBL/GenBank/DDBJ databases">
        <authorList>
            <person name="Chen Y."/>
            <person name="Shah S."/>
            <person name="Dougan E. K."/>
            <person name="Thang M."/>
            <person name="Chan C."/>
        </authorList>
    </citation>
    <scope>NUCLEOTIDE SEQUENCE [LARGE SCALE GENOMIC DNA]</scope>
</reference>
<dbReference type="InterPro" id="IPR036398">
    <property type="entry name" value="CA_dom_sf"/>
</dbReference>
<dbReference type="SUPFAM" id="SSF53474">
    <property type="entry name" value="alpha/beta-Hydrolases"/>
    <property type="match status" value="1"/>
</dbReference>
<comment type="caution">
    <text evidence="7">The sequence shown here is derived from an EMBL/GenBank/DDBJ whole genome shotgun (WGS) entry which is preliminary data.</text>
</comment>
<evidence type="ECO:0000256" key="6">
    <source>
        <dbReference type="SAM" id="MobiDB-lite"/>
    </source>
</evidence>
<dbReference type="Gene3D" id="3.10.200.10">
    <property type="entry name" value="Alpha carbonic anhydrase"/>
    <property type="match status" value="1"/>
</dbReference>
<evidence type="ECO:0000256" key="3">
    <source>
        <dbReference type="ARBA" id="ARBA00022729"/>
    </source>
</evidence>
<dbReference type="PANTHER" id="PTHR11010">
    <property type="entry name" value="PROTEASE S28 PRO-X CARBOXYPEPTIDASE-RELATED"/>
    <property type="match status" value="1"/>
</dbReference>
<feature type="compositionally biased region" description="Acidic residues" evidence="6">
    <location>
        <begin position="1"/>
        <end position="13"/>
    </location>
</feature>
<gene>
    <name evidence="7" type="ORF">SCF082_LOCUS5695</name>
</gene>
<evidence type="ECO:0000313" key="7">
    <source>
        <dbReference type="EMBL" id="CAK8998564.1"/>
    </source>
</evidence>
<feature type="region of interest" description="Disordered" evidence="6">
    <location>
        <begin position="1"/>
        <end position="40"/>
    </location>
</feature>
<feature type="compositionally biased region" description="Basic residues" evidence="6">
    <location>
        <begin position="269"/>
        <end position="278"/>
    </location>
</feature>
<dbReference type="InterPro" id="IPR008758">
    <property type="entry name" value="Peptidase_S28"/>
</dbReference>